<dbReference type="GeneID" id="30199114"/>
<dbReference type="GO" id="GO:0032543">
    <property type="term" value="P:mitochondrial translation"/>
    <property type="evidence" value="ECO:0007669"/>
    <property type="project" value="EnsemblFungi"/>
</dbReference>
<evidence type="ECO:0000313" key="3">
    <source>
        <dbReference type="Proteomes" id="UP000094112"/>
    </source>
</evidence>
<feature type="domain" description="Ribosomal protein bL31m N-terminal" evidence="1">
    <location>
        <begin position="36"/>
        <end position="94"/>
    </location>
</feature>
<dbReference type="Pfam" id="PF21492">
    <property type="entry name" value="bL31_N"/>
    <property type="match status" value="1"/>
</dbReference>
<keyword evidence="3" id="KW-1185">Reference proteome</keyword>
<evidence type="ECO:0000313" key="2">
    <source>
        <dbReference type="EMBL" id="ODQ58832.1"/>
    </source>
</evidence>
<accession>A0A1E3P1P4</accession>
<dbReference type="InterPro" id="IPR048874">
    <property type="entry name" value="Ribosomal_bL31m_N"/>
</dbReference>
<organism evidence="2 3">
    <name type="scientific">Wickerhamomyces anomalus (strain ATCC 58044 / CBS 1984 / NCYC 433 / NRRL Y-366-8)</name>
    <name type="common">Yeast</name>
    <name type="synonym">Hansenula anomala</name>
    <dbReference type="NCBI Taxonomy" id="683960"/>
    <lineage>
        <taxon>Eukaryota</taxon>
        <taxon>Fungi</taxon>
        <taxon>Dikarya</taxon>
        <taxon>Ascomycota</taxon>
        <taxon>Saccharomycotina</taxon>
        <taxon>Saccharomycetes</taxon>
        <taxon>Phaffomycetales</taxon>
        <taxon>Wickerhamomycetaceae</taxon>
        <taxon>Wickerhamomyces</taxon>
    </lineage>
</organism>
<dbReference type="RefSeq" id="XP_019038039.1">
    <property type="nucleotide sequence ID" value="XM_019181868.1"/>
</dbReference>
<reference evidence="2 3" key="1">
    <citation type="journal article" date="2016" name="Proc. Natl. Acad. Sci. U.S.A.">
        <title>Comparative genomics of biotechnologically important yeasts.</title>
        <authorList>
            <person name="Riley R."/>
            <person name="Haridas S."/>
            <person name="Wolfe K.H."/>
            <person name="Lopes M.R."/>
            <person name="Hittinger C.T."/>
            <person name="Goeker M."/>
            <person name="Salamov A.A."/>
            <person name="Wisecaver J.H."/>
            <person name="Long T.M."/>
            <person name="Calvey C.H."/>
            <person name="Aerts A.L."/>
            <person name="Barry K.W."/>
            <person name="Choi C."/>
            <person name="Clum A."/>
            <person name="Coughlan A.Y."/>
            <person name="Deshpande S."/>
            <person name="Douglass A.P."/>
            <person name="Hanson S.J."/>
            <person name="Klenk H.-P."/>
            <person name="LaButti K.M."/>
            <person name="Lapidus A."/>
            <person name="Lindquist E.A."/>
            <person name="Lipzen A.M."/>
            <person name="Meier-Kolthoff J.P."/>
            <person name="Ohm R.A."/>
            <person name="Otillar R.P."/>
            <person name="Pangilinan J.L."/>
            <person name="Peng Y."/>
            <person name="Rokas A."/>
            <person name="Rosa C.A."/>
            <person name="Scheuner C."/>
            <person name="Sibirny A.A."/>
            <person name="Slot J.C."/>
            <person name="Stielow J.B."/>
            <person name="Sun H."/>
            <person name="Kurtzman C.P."/>
            <person name="Blackwell M."/>
            <person name="Grigoriev I.V."/>
            <person name="Jeffries T.W."/>
        </authorList>
    </citation>
    <scope>NUCLEOTIDE SEQUENCE [LARGE SCALE GENOMIC DNA]</scope>
    <source>
        <strain evidence="3">ATCC 58044 / CBS 1984 / NCYC 433 / NRRL Y-366-8</strain>
    </source>
</reference>
<dbReference type="PANTHER" id="PTHR28174:SF1">
    <property type="entry name" value="LARGE RIBOSOMAL SUBUNIT PROTEIN BL31M"/>
    <property type="match status" value="1"/>
</dbReference>
<dbReference type="STRING" id="683960.A0A1E3P1P4"/>
<dbReference type="Proteomes" id="UP000094112">
    <property type="component" value="Unassembled WGS sequence"/>
</dbReference>
<protein>
    <recommendedName>
        <fullName evidence="1">Ribosomal protein bL31m N-terminal domain-containing protein</fullName>
    </recommendedName>
</protein>
<name>A0A1E3P1P4_WICAA</name>
<dbReference type="Gene3D" id="6.20.130.10">
    <property type="match status" value="1"/>
</dbReference>
<dbReference type="EMBL" id="KV454211">
    <property type="protein sequence ID" value="ODQ58832.1"/>
    <property type="molecule type" value="Genomic_DNA"/>
</dbReference>
<evidence type="ECO:0000259" key="1">
    <source>
        <dbReference type="Pfam" id="PF21492"/>
    </source>
</evidence>
<proteinExistence type="predicted"/>
<dbReference type="PANTHER" id="PTHR28174">
    <property type="entry name" value="54S RIBOSOMAL PROTEIN L36, MITOCHONDRIAL"/>
    <property type="match status" value="1"/>
</dbReference>
<sequence>MLKHTSNRIISCPSILGRRWASSGFGGAKNSSDSTLPRRPMKKIKLGKARPAIYYQFNCKTELSDGSVVIRRSQYPKDELRLIQDQRNNPLWNPNRADLEVVDANAGGRMARFRQRYAQFDVEETAEAKEENQDEEVDSMMMDEYLELLGQNVQEVQKGGKVATKASRRRK</sequence>
<dbReference type="OrthoDB" id="5587740at2759"/>
<gene>
    <name evidence="2" type="ORF">WICANDRAFT_31686</name>
</gene>
<dbReference type="GO" id="GO:0003735">
    <property type="term" value="F:structural constituent of ribosome"/>
    <property type="evidence" value="ECO:0007669"/>
    <property type="project" value="EnsemblFungi"/>
</dbReference>
<dbReference type="AlphaFoldDB" id="A0A1E3P1P4"/>
<dbReference type="InterPro" id="IPR034600">
    <property type="entry name" value="Ribosomal_bL31m"/>
</dbReference>
<dbReference type="GO" id="GO:0005762">
    <property type="term" value="C:mitochondrial large ribosomal subunit"/>
    <property type="evidence" value="ECO:0007669"/>
    <property type="project" value="EnsemblFungi"/>
</dbReference>